<reference evidence="3" key="1">
    <citation type="journal article" date="2019" name="Int. J. Syst. Evol. Microbiol.">
        <title>The Global Catalogue of Microorganisms (GCM) 10K type strain sequencing project: providing services to taxonomists for standard genome sequencing and annotation.</title>
        <authorList>
            <consortium name="The Broad Institute Genomics Platform"/>
            <consortium name="The Broad Institute Genome Sequencing Center for Infectious Disease"/>
            <person name="Wu L."/>
            <person name="Ma J."/>
        </authorList>
    </citation>
    <scope>NUCLEOTIDE SEQUENCE [LARGE SCALE GENOMIC DNA]</scope>
    <source>
        <strain evidence="3">JCM 17664</strain>
    </source>
</reference>
<sequence>MPLAADGKAKISIQLPENPSETQRFAAAELAKYLQQISGVVFSVKQADGSAGPVIKLLRSGDDDQEGYSLSVRNGDILLEGHNDRSMLYAVYDFLERLGCEWLAPDFPFYAGHAEMIPRKQTLDYTDEGKITETPVFAYRKLDVAGTRTHDVEQIRQLIDWMPKLRYNVLRFAMARDDSRDEKWAAWRTALTPELKKRGIIIEVGGHGYQRFLNARMEQHTLFKKHPGWFGKDSSCRPSPSDRLVFNTADSGAVNYFLNNVAGYIKDHPEIDIFDLWPPDVGRWADCPEMKKLGTVADRQARLANRVDSMLKKIRPGLRLEIIAYAYALLPPAPGILNKDIQVEICPINQQFEHQIYDTASAGNAEYVKAIQAWKGTFQGSIGLYSYYRKQAWRSLANVIPHYIQRDMQWYAGVPLAGISCYAEPGDWYTYELNHYILGETAWNPGLNVDTLIRRFCRSRYGSCWKVAEEAYADLEKIVPIYGSIPFSTLKPAPEIEAAQKQVEARLSELRRAKTENRDSVVAANLSRLLLMFGYLRQDLQIQHARASGAPREAVLAQVKDLLAFLQANAGKGVAILTGADDLGRFTKKYGLTHQSLLD</sequence>
<comment type="caution">
    <text evidence="2">The sequence shown here is derived from an EMBL/GenBank/DDBJ whole genome shotgun (WGS) entry which is preliminary data.</text>
</comment>
<dbReference type="PANTHER" id="PTHR47406">
    <property type="entry name" value="COAGULATION FACTOR 5/8 TYPE, C-TERMINAL"/>
    <property type="match status" value="1"/>
</dbReference>
<protein>
    <recommendedName>
        <fullName evidence="4">DUF4838 domain-containing protein</fullName>
    </recommendedName>
</protein>
<proteinExistence type="predicted"/>
<evidence type="ECO:0008006" key="4">
    <source>
        <dbReference type="Google" id="ProtNLM"/>
    </source>
</evidence>
<evidence type="ECO:0000313" key="3">
    <source>
        <dbReference type="Proteomes" id="UP001501207"/>
    </source>
</evidence>
<keyword evidence="3" id="KW-1185">Reference proteome</keyword>
<evidence type="ECO:0000313" key="2">
    <source>
        <dbReference type="EMBL" id="GAA4305004.1"/>
    </source>
</evidence>
<dbReference type="Pfam" id="PF16126">
    <property type="entry name" value="DUF4838"/>
    <property type="match status" value="1"/>
</dbReference>
<dbReference type="Gene3D" id="3.30.379.10">
    <property type="entry name" value="Chitobiase/beta-hexosaminidase domain 2-like"/>
    <property type="match status" value="1"/>
</dbReference>
<dbReference type="PANTHER" id="PTHR47406:SF2">
    <property type="entry name" value="ALPHA GLUCURONIDASE N-TERMINAL DOMAIN-CONTAINING PROTEIN"/>
    <property type="match status" value="1"/>
</dbReference>
<dbReference type="Proteomes" id="UP001501207">
    <property type="component" value="Unassembled WGS sequence"/>
</dbReference>
<dbReference type="SUPFAM" id="SSF55545">
    <property type="entry name" value="beta-N-acetylhexosaminidase-like domain"/>
    <property type="match status" value="1"/>
</dbReference>
<keyword evidence="1" id="KW-0378">Hydrolase</keyword>
<dbReference type="InterPro" id="IPR029018">
    <property type="entry name" value="Hex-like_dom2"/>
</dbReference>
<evidence type="ECO:0000256" key="1">
    <source>
        <dbReference type="ARBA" id="ARBA00022801"/>
    </source>
</evidence>
<name>A0ABP8FJ57_9BACT</name>
<organism evidence="2 3">
    <name type="scientific">Compostibacter hankyongensis</name>
    <dbReference type="NCBI Taxonomy" id="1007089"/>
    <lineage>
        <taxon>Bacteria</taxon>
        <taxon>Pseudomonadati</taxon>
        <taxon>Bacteroidota</taxon>
        <taxon>Chitinophagia</taxon>
        <taxon>Chitinophagales</taxon>
        <taxon>Chitinophagaceae</taxon>
        <taxon>Compostibacter</taxon>
    </lineage>
</organism>
<gene>
    <name evidence="2" type="ORF">GCM10023143_09920</name>
</gene>
<dbReference type="EMBL" id="BAABFN010000001">
    <property type="protein sequence ID" value="GAA4305004.1"/>
    <property type="molecule type" value="Genomic_DNA"/>
</dbReference>
<accession>A0ABP8FJ57</accession>
<dbReference type="InterPro" id="IPR032287">
    <property type="entry name" value="DUF4838"/>
</dbReference>